<dbReference type="Proteomes" id="UP000284684">
    <property type="component" value="Unassembled WGS sequence"/>
</dbReference>
<evidence type="ECO:0000313" key="3">
    <source>
        <dbReference type="EMBL" id="ROM93821.1"/>
    </source>
</evidence>
<dbReference type="InterPro" id="IPR011953">
    <property type="entry name" value="Cobalto_CobN"/>
</dbReference>
<dbReference type="GO" id="GO:0009236">
    <property type="term" value="P:cobalamin biosynthetic process"/>
    <property type="evidence" value="ECO:0007669"/>
    <property type="project" value="UniProtKB-UniRule"/>
</dbReference>
<feature type="domain" description="CobN/magnesium chelatase" evidence="2">
    <location>
        <begin position="138"/>
        <end position="1277"/>
    </location>
</feature>
<dbReference type="EC" id="6.6.1.2" evidence="1"/>
<proteinExistence type="predicted"/>
<dbReference type="PANTHER" id="PTHR44119:SF4">
    <property type="entry name" value="AEROBIC COBALTOCHELATASE SUBUNIT COBN"/>
    <property type="match status" value="1"/>
</dbReference>
<evidence type="ECO:0000259" key="2">
    <source>
        <dbReference type="Pfam" id="PF02514"/>
    </source>
</evidence>
<dbReference type="PANTHER" id="PTHR44119">
    <property type="entry name" value="MAGNESIUM-CHELATASE SUBUNIT CHLH, CHLOROPLASTIC"/>
    <property type="match status" value="1"/>
</dbReference>
<protein>
    <recommendedName>
        <fullName evidence="1">Cobaltochelatase subunit CobN</fullName>
        <ecNumber evidence="1">6.6.1.2</ecNumber>
    </recommendedName>
</protein>
<dbReference type="NCBIfam" id="TIGR02257">
    <property type="entry name" value="cobalto_cobN"/>
    <property type="match status" value="1"/>
</dbReference>
<evidence type="ECO:0000256" key="1">
    <source>
        <dbReference type="NCBIfam" id="TIGR02257"/>
    </source>
</evidence>
<dbReference type="CDD" id="cd10150">
    <property type="entry name" value="CobN_like"/>
    <property type="match status" value="1"/>
</dbReference>
<comment type="caution">
    <text evidence="3">The sequence shown here is derived from an EMBL/GenBank/DDBJ whole genome shotgun (WGS) entry which is preliminary data.</text>
</comment>
<dbReference type="RefSeq" id="WP_123583834.1">
    <property type="nucleotide sequence ID" value="NZ_MOBI01000021.1"/>
</dbReference>
<sequence length="1295" mass="143313">MHLLRTQPGGFVSDDNIADLGQTPAELVILCSGDSSLALLAEAAQQLPEDYPSLRLANPMQVQNHASVDLYVDEVLRHAKVILISLHGGIAYWRYGIERLVELSQRGVQLILVPGDDRPDPELSDLSTVTVEDRERLWHFLRQGGMGNALDLYRCLASRWLGRDYNWSEPQTLPRTAIYHPHKSNATLGDWQADWQVGQPVAAVLFYRSHLQAANTAFIDVFCQRLQAAGLNPLPIALASLKEPGCLTVVEDWLDEVQASVILNTTGFAQSSPEAPHLRPFRRNIPVIQAICAQDNEPGWRASEQGLGPRDLAMHIALPELDGRIISRPISFKDLAWRSERSQSDVVCYRPQPERMDFVAELARRWVELARVANTEKRIALILANYPTRDGRIGNGVGLDTPAAALNILRALHAEGYPLPADLPESGTALIQQLLGGVSNDLESIDLRPCQQSLALDDYYLMFNALPEANRAAVLERWGSPENDPMFRSGRMMVAGLRFGLTFVGIQPARGYQVDPSAVYHDPDLVPPHGYLAFYFWLRQAYGAHAVIHVGKHGNLEWLPGKGVGLSESCWPDALLGPLPNIYPFIVNDPGEGAQAKRRTQAVIIDHLMPPLTRAETYGPLRNLELLADEYYEAQLLDPRRARELQRDILNLVRETHIDRELQLDEKLDSDADAAIWLPRLDTYLCDLKESQIRDGLHVFGESPSGRLRIDTLLALLRIPRGDGRGAQSSLLRALAKAFALGFDPLDCSLADPWVGPRPAELQSLSDEAWRTAGDTRERLELFATQLISQTVNTEVELPNPSQARPGPCGSEPAREAVNHSTLMPIDPALSRAGSLPQKAGWSDVKAIIDNLCEVVAPRLDACGPAEMRGLLDALSGRFVPAGPSGAPSRGRLDVLPTGRNFYSVDVRNLPTTTAWRIGFQSANLILERHLQDHGDHLRQLGLSVWGTATMRTGGDDIAQAMALMGVRPVWATGSQRVDDFEILPLSLLDRPRVDVTLRVSGFFRDAFANLIRLFDAAVQAVAALDEPDDMNPLAAKVRGEREALIQSGLDEDAAARQAGWRIFGAKPGAYGAGVQGAIDGRLWQSREDLAEVYLNWGGYAYGGSDEGTAAREQFAQRLSQVQAVLQNQDNREHDLLDSNDYYQFQGGMLAAVESLSGEAAASYHGDHSQPDLPKIRTLKEELNRVIRSRAANPKWIDGVKRHGYKGAFELAATVDNLFAFDATTQLIDDHQYALLADAYLLDPSTREFVQQHNPHALRDMTERMLEAQQRGMWQEPGAYREALENLLLDIEEDS</sequence>
<dbReference type="Pfam" id="PF02514">
    <property type="entry name" value="CobN-Mg_chel"/>
    <property type="match status" value="1"/>
</dbReference>
<dbReference type="InterPro" id="IPR003672">
    <property type="entry name" value="CobN/Mg_chltase"/>
</dbReference>
<dbReference type="GO" id="GO:0051116">
    <property type="term" value="F:cobaltochelatase activity"/>
    <property type="evidence" value="ECO:0007669"/>
    <property type="project" value="UniProtKB-UniRule"/>
</dbReference>
<dbReference type="EMBL" id="MOBI01000021">
    <property type="protein sequence ID" value="ROM93821.1"/>
    <property type="molecule type" value="Genomic_DNA"/>
</dbReference>
<name>A0A423GNC1_9PSED</name>
<reference evidence="3 4" key="1">
    <citation type="submission" date="2016-10" db="EMBL/GenBank/DDBJ databases">
        <title>Comparative genome analysis of multiple Pseudomonas spp. focuses on biocontrol and plant growth promoting traits.</title>
        <authorList>
            <person name="Tao X.-Y."/>
            <person name="Taylor C.G."/>
        </authorList>
    </citation>
    <scope>NUCLEOTIDE SEQUENCE [LARGE SCALE GENOMIC DNA]</scope>
    <source>
        <strain evidence="3 4">37D10</strain>
    </source>
</reference>
<accession>A0A423GNC1</accession>
<gene>
    <name evidence="3" type="ORF">BK658_19345</name>
</gene>
<organism evidence="3 4">
    <name type="scientific">Pseudomonas brassicacearum</name>
    <dbReference type="NCBI Taxonomy" id="930166"/>
    <lineage>
        <taxon>Bacteria</taxon>
        <taxon>Pseudomonadati</taxon>
        <taxon>Pseudomonadota</taxon>
        <taxon>Gammaproteobacteria</taxon>
        <taxon>Pseudomonadales</taxon>
        <taxon>Pseudomonadaceae</taxon>
        <taxon>Pseudomonas</taxon>
    </lineage>
</organism>
<evidence type="ECO:0000313" key="4">
    <source>
        <dbReference type="Proteomes" id="UP000284684"/>
    </source>
</evidence>